<dbReference type="OrthoDB" id="3796163at2759"/>
<reference evidence="1 2" key="1">
    <citation type="journal article" date="2012" name="PLoS Pathog.">
        <title>Diverse lifestyles and strategies of plant pathogenesis encoded in the genomes of eighteen Dothideomycetes fungi.</title>
        <authorList>
            <person name="Ohm R.A."/>
            <person name="Feau N."/>
            <person name="Henrissat B."/>
            <person name="Schoch C.L."/>
            <person name="Horwitz B.A."/>
            <person name="Barry K.W."/>
            <person name="Condon B.J."/>
            <person name="Copeland A.C."/>
            <person name="Dhillon B."/>
            <person name="Glaser F."/>
            <person name="Hesse C.N."/>
            <person name="Kosti I."/>
            <person name="LaButti K."/>
            <person name="Lindquist E.A."/>
            <person name="Lucas S."/>
            <person name="Salamov A.A."/>
            <person name="Bradshaw R.E."/>
            <person name="Ciuffetti L."/>
            <person name="Hamelin R.C."/>
            <person name="Kema G.H.J."/>
            <person name="Lawrence C."/>
            <person name="Scott J.A."/>
            <person name="Spatafora J.W."/>
            <person name="Turgeon B.G."/>
            <person name="de Wit P.J.G.M."/>
            <person name="Zhong S."/>
            <person name="Goodwin S.B."/>
            <person name="Grigoriev I.V."/>
        </authorList>
    </citation>
    <scope>NUCLEOTIDE SEQUENCE [LARGE SCALE GENOMIC DNA]</scope>
    <source>
        <strain evidence="2">C5 / ATCC 48332 / race O</strain>
    </source>
</reference>
<proteinExistence type="predicted"/>
<reference evidence="2" key="2">
    <citation type="journal article" date="2013" name="PLoS Genet.">
        <title>Comparative genome structure, secondary metabolite, and effector coding capacity across Cochliobolus pathogens.</title>
        <authorList>
            <person name="Condon B.J."/>
            <person name="Leng Y."/>
            <person name="Wu D."/>
            <person name="Bushley K.E."/>
            <person name="Ohm R.A."/>
            <person name="Otillar R."/>
            <person name="Martin J."/>
            <person name="Schackwitz W."/>
            <person name="Grimwood J."/>
            <person name="MohdZainudin N."/>
            <person name="Xue C."/>
            <person name="Wang R."/>
            <person name="Manning V.A."/>
            <person name="Dhillon B."/>
            <person name="Tu Z.J."/>
            <person name="Steffenson B.J."/>
            <person name="Salamov A."/>
            <person name="Sun H."/>
            <person name="Lowry S."/>
            <person name="LaButti K."/>
            <person name="Han J."/>
            <person name="Copeland A."/>
            <person name="Lindquist E."/>
            <person name="Barry K."/>
            <person name="Schmutz J."/>
            <person name="Baker S.E."/>
            <person name="Ciuffetti L.M."/>
            <person name="Grigoriev I.V."/>
            <person name="Zhong S."/>
            <person name="Turgeon B.G."/>
        </authorList>
    </citation>
    <scope>NUCLEOTIDE SEQUENCE [LARGE SCALE GENOMIC DNA]</scope>
    <source>
        <strain evidence="2">C5 / ATCC 48332 / race O</strain>
    </source>
</reference>
<evidence type="ECO:0000313" key="1">
    <source>
        <dbReference type="EMBL" id="EMD91383.1"/>
    </source>
</evidence>
<keyword evidence="2" id="KW-1185">Reference proteome</keyword>
<protein>
    <submittedName>
        <fullName evidence="1">Uncharacterized protein</fullName>
    </submittedName>
</protein>
<organism evidence="1 2">
    <name type="scientific">Cochliobolus heterostrophus (strain C5 / ATCC 48332 / race O)</name>
    <name type="common">Southern corn leaf blight fungus</name>
    <name type="synonym">Bipolaris maydis</name>
    <dbReference type="NCBI Taxonomy" id="701091"/>
    <lineage>
        <taxon>Eukaryota</taxon>
        <taxon>Fungi</taxon>
        <taxon>Dikarya</taxon>
        <taxon>Ascomycota</taxon>
        <taxon>Pezizomycotina</taxon>
        <taxon>Dothideomycetes</taxon>
        <taxon>Pleosporomycetidae</taxon>
        <taxon>Pleosporales</taxon>
        <taxon>Pleosporineae</taxon>
        <taxon>Pleosporaceae</taxon>
        <taxon>Bipolaris</taxon>
    </lineage>
</organism>
<dbReference type="OMA" id="ECIIIRA"/>
<dbReference type="AlphaFoldDB" id="M2UU66"/>
<evidence type="ECO:0000313" key="2">
    <source>
        <dbReference type="Proteomes" id="UP000016936"/>
    </source>
</evidence>
<sequence>MSRVEELQVQRELKEIILEYIGILYNAKHPDHHGFALLICRRRADSQGPVVASARRHRASQQECIIIRAIVYTEATHEKWRLVAESSKPHFAITPALQEFSKELEPQMESLAAMVSSV</sequence>
<dbReference type="eggNOG" id="ENOG502RNPT">
    <property type="taxonomic scope" value="Eukaryota"/>
</dbReference>
<name>M2UU66_COCH5</name>
<gene>
    <name evidence="1" type="ORF">COCHEDRAFT_1213848</name>
</gene>
<dbReference type="Proteomes" id="UP000016936">
    <property type="component" value="Unassembled WGS sequence"/>
</dbReference>
<dbReference type="HOGENOM" id="CLU_167699_0_0_1"/>
<dbReference type="EMBL" id="KB445576">
    <property type="protein sequence ID" value="EMD91383.1"/>
    <property type="molecule type" value="Genomic_DNA"/>
</dbReference>
<accession>M2UU66</accession>